<dbReference type="GO" id="GO:0016829">
    <property type="term" value="F:lyase activity"/>
    <property type="evidence" value="ECO:0007669"/>
    <property type="project" value="UniProtKB-KW"/>
</dbReference>
<dbReference type="AlphaFoldDB" id="A0A6L5YYM9"/>
<dbReference type="InterPro" id="IPR036849">
    <property type="entry name" value="Enolase-like_C_sf"/>
</dbReference>
<evidence type="ECO:0000259" key="2">
    <source>
        <dbReference type="SMART" id="SM00922"/>
    </source>
</evidence>
<keyword evidence="1" id="KW-0456">Lyase</keyword>
<name>A0A6L5YYM9_9RHOB</name>
<evidence type="ECO:0000313" key="4">
    <source>
        <dbReference type="Proteomes" id="UP000474957"/>
    </source>
</evidence>
<evidence type="ECO:0000313" key="3">
    <source>
        <dbReference type="EMBL" id="MSU89387.1"/>
    </source>
</evidence>
<dbReference type="Pfam" id="PF13378">
    <property type="entry name" value="MR_MLE_C"/>
    <property type="match status" value="1"/>
</dbReference>
<sequence>MVALPENGRHRIIEVIAHPLTQRLPAPTQTSWGRYDAVSILLVEVRTDTGLVGVGESLARFAPVAYAELVEAALAPRLLGQDPLAIGANWARMRRALSGRAGGMLIEAIAGVDIALWDIAGKAANLPIWRLLHGEARPEVPVYAASVNWGGDDEAVAETVARFAERGFGRMKIKIGTPVRAACARIALVRKLAGDDVELTADANWAYVLDDAATVGRALADNGYTWFEEPLRPEDEDGYRMLRARCPVPLAAGESNYTADQAAPLVRDRTLSCLQPNVTRAGGISETLRMARLAAQHDVAYAPHVGMSGIICEAASLHLAAALPNARVMECPVSANRFKSELADLAPGAARAANGNLAVPQEPGLGLSIDWDAVASMEFLARKDVA</sequence>
<accession>A0A6L5YYM9</accession>
<dbReference type="CDD" id="cd03316">
    <property type="entry name" value="MR_like"/>
    <property type="match status" value="1"/>
</dbReference>
<dbReference type="PANTHER" id="PTHR48080:SF2">
    <property type="entry name" value="D-GALACTONATE DEHYDRATASE"/>
    <property type="match status" value="1"/>
</dbReference>
<dbReference type="InterPro" id="IPR029017">
    <property type="entry name" value="Enolase-like_N"/>
</dbReference>
<organism evidence="3 4">
    <name type="scientific">Halovulum marinum</name>
    <dbReference type="NCBI Taxonomy" id="2662447"/>
    <lineage>
        <taxon>Bacteria</taxon>
        <taxon>Pseudomonadati</taxon>
        <taxon>Pseudomonadota</taxon>
        <taxon>Alphaproteobacteria</taxon>
        <taxon>Rhodobacterales</taxon>
        <taxon>Paracoccaceae</taxon>
        <taxon>Halovulum</taxon>
    </lineage>
</organism>
<dbReference type="SFLD" id="SFLDS00001">
    <property type="entry name" value="Enolase"/>
    <property type="match status" value="1"/>
</dbReference>
<keyword evidence="4" id="KW-1185">Reference proteome</keyword>
<feature type="domain" description="Mandelate racemase/muconate lactonizing enzyme C-terminal" evidence="2">
    <location>
        <begin position="153"/>
        <end position="249"/>
    </location>
</feature>
<evidence type="ECO:0000256" key="1">
    <source>
        <dbReference type="ARBA" id="ARBA00023239"/>
    </source>
</evidence>
<dbReference type="InterPro" id="IPR013341">
    <property type="entry name" value="Mandelate_racemase_N_dom"/>
</dbReference>
<dbReference type="InterPro" id="IPR034593">
    <property type="entry name" value="DgoD-like"/>
</dbReference>
<dbReference type="Pfam" id="PF02746">
    <property type="entry name" value="MR_MLE_N"/>
    <property type="match status" value="1"/>
</dbReference>
<proteinExistence type="predicted"/>
<dbReference type="PANTHER" id="PTHR48080">
    <property type="entry name" value="D-GALACTONATE DEHYDRATASE-RELATED"/>
    <property type="match status" value="1"/>
</dbReference>
<dbReference type="Gene3D" id="3.20.20.120">
    <property type="entry name" value="Enolase-like C-terminal domain"/>
    <property type="match status" value="1"/>
</dbReference>
<dbReference type="EMBL" id="WIND01000003">
    <property type="protein sequence ID" value="MSU89387.1"/>
    <property type="molecule type" value="Genomic_DNA"/>
</dbReference>
<dbReference type="Proteomes" id="UP000474957">
    <property type="component" value="Unassembled WGS sequence"/>
</dbReference>
<comment type="caution">
    <text evidence="3">The sequence shown here is derived from an EMBL/GenBank/DDBJ whole genome shotgun (WGS) entry which is preliminary data.</text>
</comment>
<dbReference type="Gene3D" id="3.30.390.10">
    <property type="entry name" value="Enolase-like, N-terminal domain"/>
    <property type="match status" value="1"/>
</dbReference>
<dbReference type="SMART" id="SM00922">
    <property type="entry name" value="MR_MLE"/>
    <property type="match status" value="1"/>
</dbReference>
<reference evidence="3 4" key="1">
    <citation type="submission" date="2019-10" db="EMBL/GenBank/DDBJ databases">
        <title>Cognatihalovulum marinum gen. nov. sp. nov., a new member of the family Rhodobacteraceae isolated from deep seawater of the Northwest Indian Ocean.</title>
        <authorList>
            <person name="Ruan C."/>
            <person name="Wang J."/>
            <person name="Zheng X."/>
            <person name="Song L."/>
            <person name="Zhu Y."/>
            <person name="Huang Y."/>
            <person name="Lu Z."/>
            <person name="Du W."/>
            <person name="Huang L."/>
            <person name="Dai X."/>
        </authorList>
    </citation>
    <scope>NUCLEOTIDE SEQUENCE [LARGE SCALE GENOMIC DNA]</scope>
    <source>
        <strain evidence="3 4">2CG4</strain>
    </source>
</reference>
<dbReference type="InterPro" id="IPR013342">
    <property type="entry name" value="Mandelate_racemase_C"/>
</dbReference>
<gene>
    <name evidence="3" type="ORF">GE300_07110</name>
</gene>
<dbReference type="SUPFAM" id="SSF51604">
    <property type="entry name" value="Enolase C-terminal domain-like"/>
    <property type="match status" value="1"/>
</dbReference>
<dbReference type="SUPFAM" id="SSF54826">
    <property type="entry name" value="Enolase N-terminal domain-like"/>
    <property type="match status" value="1"/>
</dbReference>
<protein>
    <submittedName>
        <fullName evidence="3">Mandelate racemase/muconate lactonizing enzyme family protein</fullName>
    </submittedName>
</protein>
<dbReference type="InterPro" id="IPR029065">
    <property type="entry name" value="Enolase_C-like"/>
</dbReference>